<sequence length="90" mass="10074">MTFGRRFEGNGRGICLALDRKRRKRFEYLGYLAAVTIPSVTGIGVVMAVGESRGVVIELFLVLCPVLINISAYLPAVDYIKYLFPLGWYV</sequence>
<dbReference type="Proteomes" id="UP000294613">
    <property type="component" value="Unassembled WGS sequence"/>
</dbReference>
<reference evidence="3 4" key="2">
    <citation type="submission" date="2019-03" db="EMBL/GenBank/DDBJ databases">
        <title>Genomic Encyclopedia of Type Strains, Phase IV (KMG-IV): sequencing the most valuable type-strain genomes for metagenomic binning, comparative biology and taxonomic classification.</title>
        <authorList>
            <person name="Goeker M."/>
        </authorList>
    </citation>
    <scope>NUCLEOTIDE SEQUENCE [LARGE SCALE GENOMIC DNA]</scope>
    <source>
        <strain evidence="3 4">DSM 103426</strain>
    </source>
</reference>
<evidence type="ECO:0000313" key="2">
    <source>
        <dbReference type="EMBL" id="GBU04260.1"/>
    </source>
</evidence>
<dbReference type="EMBL" id="BHEO01000002">
    <property type="protein sequence ID" value="GBU04260.1"/>
    <property type="molecule type" value="Genomic_DNA"/>
</dbReference>
<organism evidence="3 4">
    <name type="scientific">Faecalimonas umbilicata</name>
    <dbReference type="NCBI Taxonomy" id="1912855"/>
    <lineage>
        <taxon>Bacteria</taxon>
        <taxon>Bacillati</taxon>
        <taxon>Bacillota</taxon>
        <taxon>Clostridia</taxon>
        <taxon>Lachnospirales</taxon>
        <taxon>Lachnospiraceae</taxon>
        <taxon>Faecalimonas</taxon>
    </lineage>
</organism>
<protein>
    <submittedName>
        <fullName evidence="3">Uncharacterized protein</fullName>
    </submittedName>
</protein>
<evidence type="ECO:0000313" key="4">
    <source>
        <dbReference type="Proteomes" id="UP000294613"/>
    </source>
</evidence>
<dbReference type="AlphaFoldDB" id="A0A4R3JQ88"/>
<dbReference type="RefSeq" id="WP_242990084.1">
    <property type="nucleotide sequence ID" value="NZ_BHEO01000002.1"/>
</dbReference>
<dbReference type="EMBL" id="SLZV01000006">
    <property type="protein sequence ID" value="TCS68843.1"/>
    <property type="molecule type" value="Genomic_DNA"/>
</dbReference>
<dbReference type="Proteomes" id="UP000702954">
    <property type="component" value="Unassembled WGS sequence"/>
</dbReference>
<feature type="transmembrane region" description="Helical" evidence="1">
    <location>
        <begin position="55"/>
        <end position="74"/>
    </location>
</feature>
<gene>
    <name evidence="3" type="ORF">EDD74_10646</name>
    <name evidence="2" type="ORF">FAEUMB_08010</name>
</gene>
<reference evidence="2 5" key="1">
    <citation type="journal article" date="2018" name="Int. J. Syst. Evol. Microbiol.">
        <title>Draft Genome Sequence of Faecalimonas umbilicata JCM 30896T, an Acetate-Producing Bacterium Isolated from Human Feces.</title>
        <authorList>
            <person name="Sakamoto M."/>
            <person name="Ikeyama N."/>
            <person name="Yuki M."/>
            <person name="Ohkuma M."/>
        </authorList>
    </citation>
    <scope>NUCLEOTIDE SEQUENCE [LARGE SCALE GENOMIC DNA]</scope>
    <source>
        <strain evidence="2 5">EGH7</strain>
    </source>
</reference>
<feature type="transmembrane region" description="Helical" evidence="1">
    <location>
        <begin position="28"/>
        <end position="49"/>
    </location>
</feature>
<evidence type="ECO:0000313" key="5">
    <source>
        <dbReference type="Proteomes" id="UP000702954"/>
    </source>
</evidence>
<accession>A0A4R3JQ88</accession>
<proteinExistence type="predicted"/>
<evidence type="ECO:0000256" key="1">
    <source>
        <dbReference type="SAM" id="Phobius"/>
    </source>
</evidence>
<keyword evidence="1" id="KW-0812">Transmembrane</keyword>
<keyword evidence="5" id="KW-1185">Reference proteome</keyword>
<name>A0A4R3JQ88_9FIRM</name>
<evidence type="ECO:0000313" key="3">
    <source>
        <dbReference type="EMBL" id="TCS68843.1"/>
    </source>
</evidence>
<keyword evidence="1" id="KW-1133">Transmembrane helix</keyword>
<comment type="caution">
    <text evidence="3">The sequence shown here is derived from an EMBL/GenBank/DDBJ whole genome shotgun (WGS) entry which is preliminary data.</text>
</comment>
<keyword evidence="1" id="KW-0472">Membrane</keyword>